<dbReference type="AlphaFoldDB" id="A0A5C3LVZ4"/>
<organism evidence="2 3">
    <name type="scientific">Crucibulum laeve</name>
    <dbReference type="NCBI Taxonomy" id="68775"/>
    <lineage>
        <taxon>Eukaryota</taxon>
        <taxon>Fungi</taxon>
        <taxon>Dikarya</taxon>
        <taxon>Basidiomycota</taxon>
        <taxon>Agaricomycotina</taxon>
        <taxon>Agaricomycetes</taxon>
        <taxon>Agaricomycetidae</taxon>
        <taxon>Agaricales</taxon>
        <taxon>Agaricineae</taxon>
        <taxon>Nidulariaceae</taxon>
        <taxon>Crucibulum</taxon>
    </lineage>
</organism>
<feature type="compositionally biased region" description="Basic and acidic residues" evidence="1">
    <location>
        <begin position="591"/>
        <end position="607"/>
    </location>
</feature>
<name>A0A5C3LVZ4_9AGAR</name>
<accession>A0A5C3LVZ4</accession>
<feature type="region of interest" description="Disordered" evidence="1">
    <location>
        <begin position="586"/>
        <end position="637"/>
    </location>
</feature>
<evidence type="ECO:0000256" key="1">
    <source>
        <dbReference type="SAM" id="MobiDB-lite"/>
    </source>
</evidence>
<feature type="compositionally biased region" description="Basic and acidic residues" evidence="1">
    <location>
        <begin position="659"/>
        <end position="675"/>
    </location>
</feature>
<proteinExistence type="predicted"/>
<evidence type="ECO:0008006" key="4">
    <source>
        <dbReference type="Google" id="ProtNLM"/>
    </source>
</evidence>
<evidence type="ECO:0000313" key="3">
    <source>
        <dbReference type="Proteomes" id="UP000308652"/>
    </source>
</evidence>
<evidence type="ECO:0000313" key="2">
    <source>
        <dbReference type="EMBL" id="TFK36306.1"/>
    </source>
</evidence>
<dbReference type="CDD" id="cd09917">
    <property type="entry name" value="F-box_SF"/>
    <property type="match status" value="1"/>
</dbReference>
<gene>
    <name evidence="2" type="ORF">BDQ12DRAFT_714310</name>
</gene>
<dbReference type="EMBL" id="ML213615">
    <property type="protein sequence ID" value="TFK36306.1"/>
    <property type="molecule type" value="Genomic_DNA"/>
</dbReference>
<dbReference type="Proteomes" id="UP000308652">
    <property type="component" value="Unassembled WGS sequence"/>
</dbReference>
<sequence>MRLLHKFKKLVNMPSLLLCCGKGDIYSSQEEETGLLHEAFGAVLEKQVPLLPLDIFCHVLTFADACSIRALALTSRGLHDITVSFLRRLYKVEGMCLLINDDTLDALPYLHLIFLLSSDLKSITWEIGTGRKKRRNIISETNHLRKLVSLAPSVYTIFVVFTSSVLLDASEEDQKLFNSKFFGLLYIIAQKCINMAITDAIPGLPLTSYPDKFFLYREDSLVVLEKAGKCEPAIAKRRTTALLDMLRYKIGLHVQTQYMEAAYRNYPTLYTLKAIALHSRYFFQASTHDKTRVFLCRVPIMRLSIDDRESNDYYCLVLLLKHITMPKLRILYFRSSKVSTHNIILFLRRHPLVNKLAIRKWLLLEPTSYSNIGVTKSIQLPIERLDIKDSLMDNLLNHGVEFIGLSTLIIDITDLRLVNSILSRLYDADYRIPTLCFRFSHDITWPEFHSECFPAFLSHDLSPSAMSTLNGVQRFYLNGIYLNKGRFFARDKMQKLFLSLLDPNLFISLRKVVIDEMFVDDELELSYVYSYATEIVARKRLNIDLFVNSNQWTTRKELDERTTCKSITRCINEEVDGRYSRAAASNTVDPFDDRNSPKFTSSERIHEEVDEGDSRAAASDTANPFDDRNSPEFSSSGYICEEVDEGDSRAVASNITDPFDDRNAPEWSSSKRGDPFSDINGVLAYPEVKP</sequence>
<keyword evidence="3" id="KW-1185">Reference proteome</keyword>
<feature type="region of interest" description="Disordered" evidence="1">
    <location>
        <begin position="649"/>
        <end position="690"/>
    </location>
</feature>
<protein>
    <recommendedName>
        <fullName evidence="4">F-box domain-containing protein</fullName>
    </recommendedName>
</protein>
<reference evidence="2 3" key="1">
    <citation type="journal article" date="2019" name="Nat. Ecol. Evol.">
        <title>Megaphylogeny resolves global patterns of mushroom evolution.</title>
        <authorList>
            <person name="Varga T."/>
            <person name="Krizsan K."/>
            <person name="Foldi C."/>
            <person name="Dima B."/>
            <person name="Sanchez-Garcia M."/>
            <person name="Sanchez-Ramirez S."/>
            <person name="Szollosi G.J."/>
            <person name="Szarkandi J.G."/>
            <person name="Papp V."/>
            <person name="Albert L."/>
            <person name="Andreopoulos W."/>
            <person name="Angelini C."/>
            <person name="Antonin V."/>
            <person name="Barry K.W."/>
            <person name="Bougher N.L."/>
            <person name="Buchanan P."/>
            <person name="Buyck B."/>
            <person name="Bense V."/>
            <person name="Catcheside P."/>
            <person name="Chovatia M."/>
            <person name="Cooper J."/>
            <person name="Damon W."/>
            <person name="Desjardin D."/>
            <person name="Finy P."/>
            <person name="Geml J."/>
            <person name="Haridas S."/>
            <person name="Hughes K."/>
            <person name="Justo A."/>
            <person name="Karasinski D."/>
            <person name="Kautmanova I."/>
            <person name="Kiss B."/>
            <person name="Kocsube S."/>
            <person name="Kotiranta H."/>
            <person name="LaButti K.M."/>
            <person name="Lechner B.E."/>
            <person name="Liimatainen K."/>
            <person name="Lipzen A."/>
            <person name="Lukacs Z."/>
            <person name="Mihaltcheva S."/>
            <person name="Morgado L.N."/>
            <person name="Niskanen T."/>
            <person name="Noordeloos M.E."/>
            <person name="Ohm R.A."/>
            <person name="Ortiz-Santana B."/>
            <person name="Ovrebo C."/>
            <person name="Racz N."/>
            <person name="Riley R."/>
            <person name="Savchenko A."/>
            <person name="Shiryaev A."/>
            <person name="Soop K."/>
            <person name="Spirin V."/>
            <person name="Szebenyi C."/>
            <person name="Tomsovsky M."/>
            <person name="Tulloss R.E."/>
            <person name="Uehling J."/>
            <person name="Grigoriev I.V."/>
            <person name="Vagvolgyi C."/>
            <person name="Papp T."/>
            <person name="Martin F.M."/>
            <person name="Miettinen O."/>
            <person name="Hibbett D.S."/>
            <person name="Nagy L.G."/>
        </authorList>
    </citation>
    <scope>NUCLEOTIDE SEQUENCE [LARGE SCALE GENOMIC DNA]</scope>
    <source>
        <strain evidence="2 3">CBS 166.37</strain>
    </source>
</reference>